<reference evidence="2 3" key="1">
    <citation type="journal article" date="2019" name="Int. J. Syst. Evol. Microbiol.">
        <title>The Global Catalogue of Microorganisms (GCM) 10K type strain sequencing project: providing services to taxonomists for standard genome sequencing and annotation.</title>
        <authorList>
            <consortium name="The Broad Institute Genomics Platform"/>
            <consortium name="The Broad Institute Genome Sequencing Center for Infectious Disease"/>
            <person name="Wu L."/>
            <person name="Ma J."/>
        </authorList>
    </citation>
    <scope>NUCLEOTIDE SEQUENCE [LARGE SCALE GENOMIC DNA]</scope>
    <source>
        <strain evidence="2 3">JCM 11136</strain>
    </source>
</reference>
<sequence>MSVLAELTVRCEDGSFVWTEEGVEVRHPAADPVGAARRIAARYRQPESPVGHSSEGHSPTDSAREQSG</sequence>
<gene>
    <name evidence="2" type="ORF">GCM10009560_60850</name>
</gene>
<evidence type="ECO:0008006" key="4">
    <source>
        <dbReference type="Google" id="ProtNLM"/>
    </source>
</evidence>
<dbReference type="Proteomes" id="UP001501578">
    <property type="component" value="Unassembled WGS sequence"/>
</dbReference>
<proteinExistence type="predicted"/>
<protein>
    <recommendedName>
        <fullName evidence="4">DUF2188 domain-containing protein</fullName>
    </recommendedName>
</protein>
<organism evidence="2 3">
    <name type="scientific">Nonomuraea longicatena</name>
    <dbReference type="NCBI Taxonomy" id="83682"/>
    <lineage>
        <taxon>Bacteria</taxon>
        <taxon>Bacillati</taxon>
        <taxon>Actinomycetota</taxon>
        <taxon>Actinomycetes</taxon>
        <taxon>Streptosporangiales</taxon>
        <taxon>Streptosporangiaceae</taxon>
        <taxon>Nonomuraea</taxon>
    </lineage>
</organism>
<comment type="caution">
    <text evidence="2">The sequence shown here is derived from an EMBL/GenBank/DDBJ whole genome shotgun (WGS) entry which is preliminary data.</text>
</comment>
<evidence type="ECO:0000313" key="3">
    <source>
        <dbReference type="Proteomes" id="UP001501578"/>
    </source>
</evidence>
<accession>A0ABN1QR11</accession>
<keyword evidence="3" id="KW-1185">Reference proteome</keyword>
<feature type="region of interest" description="Disordered" evidence="1">
    <location>
        <begin position="39"/>
        <end position="68"/>
    </location>
</feature>
<evidence type="ECO:0000313" key="2">
    <source>
        <dbReference type="EMBL" id="GAA0945656.1"/>
    </source>
</evidence>
<dbReference type="EMBL" id="BAAAHQ010000038">
    <property type="protein sequence ID" value="GAA0945656.1"/>
    <property type="molecule type" value="Genomic_DNA"/>
</dbReference>
<name>A0ABN1QR11_9ACTN</name>
<evidence type="ECO:0000256" key="1">
    <source>
        <dbReference type="SAM" id="MobiDB-lite"/>
    </source>
</evidence>